<dbReference type="Ensembl" id="ENSPANT00000074007.1">
    <property type="protein sequence ID" value="ENSPANP00000049409.1"/>
    <property type="gene ID" value="ENSPANG00000047169.1"/>
</dbReference>
<dbReference type="GeneTree" id="ENSGT00940000161627"/>
<keyword evidence="2" id="KW-1185">Reference proteome</keyword>
<reference evidence="1" key="2">
    <citation type="submission" date="2025-08" db="UniProtKB">
        <authorList>
            <consortium name="Ensembl"/>
        </authorList>
    </citation>
    <scope>IDENTIFICATION</scope>
</reference>
<evidence type="ECO:0000313" key="1">
    <source>
        <dbReference type="Ensembl" id="ENSPANP00000049409.1"/>
    </source>
</evidence>
<dbReference type="AlphaFoldDB" id="A0A8I5R5G6"/>
<evidence type="ECO:0000313" key="2">
    <source>
        <dbReference type="Proteomes" id="UP000028761"/>
    </source>
</evidence>
<proteinExistence type="predicted"/>
<sequence length="87" mass="9811">DYRCVPPCPATTLLSFFFFFFFETESCLVAQAGVQWRNLSSLQALPPGLMSFSCLSLPSSWDYRCPPPCPANFFFFCIFSRDGVSPC</sequence>
<reference evidence="1" key="3">
    <citation type="submission" date="2025-09" db="UniProtKB">
        <authorList>
            <consortium name="Ensembl"/>
        </authorList>
    </citation>
    <scope>IDENTIFICATION</scope>
</reference>
<name>A0A8I5R5G6_PAPAN</name>
<organism evidence="1 2">
    <name type="scientific">Papio anubis</name>
    <name type="common">Olive baboon</name>
    <dbReference type="NCBI Taxonomy" id="9555"/>
    <lineage>
        <taxon>Eukaryota</taxon>
        <taxon>Metazoa</taxon>
        <taxon>Chordata</taxon>
        <taxon>Craniata</taxon>
        <taxon>Vertebrata</taxon>
        <taxon>Euteleostomi</taxon>
        <taxon>Mammalia</taxon>
        <taxon>Eutheria</taxon>
        <taxon>Euarchontoglires</taxon>
        <taxon>Primates</taxon>
        <taxon>Haplorrhini</taxon>
        <taxon>Catarrhini</taxon>
        <taxon>Cercopithecidae</taxon>
        <taxon>Cercopithecinae</taxon>
        <taxon>Papio</taxon>
    </lineage>
</organism>
<dbReference type="PANTHER" id="PTHR46254">
    <property type="entry name" value="PROTEIN GVQW1-RELATED"/>
    <property type="match status" value="1"/>
</dbReference>
<reference evidence="1 2" key="1">
    <citation type="submission" date="2012-03" db="EMBL/GenBank/DDBJ databases">
        <title>Whole Genome Assembly of Papio anubis.</title>
        <authorList>
            <person name="Liu Y.L."/>
            <person name="Abraham K.A."/>
            <person name="Akbar H.A."/>
            <person name="Ali S.A."/>
            <person name="Anosike U.A."/>
            <person name="Aqrawi P.A."/>
            <person name="Arias F.A."/>
            <person name="Attaway T.A."/>
            <person name="Awwad R.A."/>
            <person name="Babu C.B."/>
            <person name="Bandaranaike D.B."/>
            <person name="Battles P.B."/>
            <person name="Bell A.B."/>
            <person name="Beltran B.B."/>
            <person name="Berhane-Mersha D.B."/>
            <person name="Bess C.B."/>
            <person name="Bickham C.B."/>
            <person name="Bolden T.B."/>
            <person name="Carter K.C."/>
            <person name="Chau D.C."/>
            <person name="Chavez A.C."/>
            <person name="Clerc-Blankenburg K.C."/>
            <person name="Coyle M.C."/>
            <person name="Dao M.D."/>
            <person name="Davila M.L.D."/>
            <person name="Davy-Carroll L.D."/>
            <person name="Denson S.D."/>
            <person name="Dinh H.D."/>
            <person name="Fernandez S.F."/>
            <person name="Fernando P.F."/>
            <person name="Forbes L.F."/>
            <person name="Francis C.F."/>
            <person name="Francisco L.F."/>
            <person name="Fu Q.F."/>
            <person name="Garcia-Iii R.G."/>
            <person name="Garrett T.G."/>
            <person name="Gross S.G."/>
            <person name="Gubbala S.G."/>
            <person name="Hirani K.H."/>
            <person name="Hogues M.H."/>
            <person name="Hollins B.H."/>
            <person name="Jackson L.J."/>
            <person name="Javaid M.J."/>
            <person name="Jhangiani S.J."/>
            <person name="Johnson A.J."/>
            <person name="Johnson B.J."/>
            <person name="Jones J.J."/>
            <person name="Joshi V.J."/>
            <person name="Kalu J.K."/>
            <person name="Khan N.K."/>
            <person name="Korchina V.K."/>
            <person name="Kovar C.K."/>
            <person name="Lago L.L."/>
            <person name="Lara F.L."/>
            <person name="Le T.-K.L."/>
            <person name="Lee S.L."/>
            <person name="Legall-Iii F.L."/>
            <person name="Lemon S.L."/>
            <person name="Liu J.L."/>
            <person name="Liu Y.-S.L."/>
            <person name="Liyanage D.L."/>
            <person name="Lopez J.L."/>
            <person name="Lorensuhewa L.L."/>
            <person name="Mata R.M."/>
            <person name="Mathew T.M."/>
            <person name="Mercado C.M."/>
            <person name="Mercado I.M."/>
            <person name="Morales K.M."/>
            <person name="Morgan M.M."/>
            <person name="Munidasa M.M."/>
            <person name="Ngo D.N."/>
            <person name="Nguyen L.N."/>
            <person name="Nguyen T.N."/>
            <person name="Nguyen N.N."/>
            <person name="Obregon M.O."/>
            <person name="Okwuonu G.O."/>
            <person name="Ongeri F.O."/>
            <person name="Onwere C.O."/>
            <person name="Osifeso I.O."/>
            <person name="Parra A.P."/>
            <person name="Patil S.P."/>
            <person name="Perez A.P."/>
            <person name="Perez Y.P."/>
            <person name="Pham C.P."/>
            <person name="Pu L.-L.P."/>
            <person name="Puazo M.P."/>
            <person name="Quiroz J.Q."/>
            <person name="Rouhana J.R."/>
            <person name="Ruiz M.R."/>
            <person name="Ruiz S.-J.R."/>
            <person name="Saada N.S."/>
            <person name="Santibanez J.S."/>
            <person name="Scheel M.S."/>
            <person name="Schneider B.S."/>
            <person name="Simmons D.S."/>
            <person name="Sisson I.S."/>
            <person name="Tang L.-Y.T."/>
            <person name="Thornton R.T."/>
            <person name="Tisius J.T."/>
            <person name="Toledanes G.T."/>
            <person name="Trejos Z.T."/>
            <person name="Usmani K.U."/>
            <person name="Varghese R.V."/>
            <person name="Vattathil S.V."/>
            <person name="Vee V.V."/>
            <person name="Walker D.W."/>
            <person name="Weissenberger G.W."/>
            <person name="White C.W."/>
            <person name="Williams A.W."/>
            <person name="Woodworth J.W."/>
            <person name="Wright R.W."/>
            <person name="Zhu Y.Z."/>
            <person name="Han Y.H."/>
            <person name="Newsham I.N."/>
            <person name="Nazareth L.N."/>
            <person name="Worley K.W."/>
            <person name="Muzny D.M."/>
            <person name="Rogers J.R."/>
            <person name="Gibbs R.G."/>
        </authorList>
    </citation>
    <scope>NUCLEOTIDE SEQUENCE [LARGE SCALE GENOMIC DNA]</scope>
</reference>
<protein>
    <submittedName>
        <fullName evidence="1">Uncharacterized protein</fullName>
    </submittedName>
</protein>
<dbReference type="Proteomes" id="UP000028761">
    <property type="component" value="Chromosome 6"/>
</dbReference>
<accession>A0A8I5R5G6</accession>